<organism evidence="4 5">
    <name type="scientific">Idiomarina aquatica</name>
    <dbReference type="NCBI Taxonomy" id="1327752"/>
    <lineage>
        <taxon>Bacteria</taxon>
        <taxon>Pseudomonadati</taxon>
        <taxon>Pseudomonadota</taxon>
        <taxon>Gammaproteobacteria</taxon>
        <taxon>Alteromonadales</taxon>
        <taxon>Idiomarinaceae</taxon>
        <taxon>Idiomarina</taxon>
    </lineage>
</organism>
<evidence type="ECO:0000256" key="1">
    <source>
        <dbReference type="HAMAP-Rule" id="MF_00095"/>
    </source>
</evidence>
<dbReference type="Gene3D" id="2.40.50.580">
    <property type="match status" value="1"/>
</dbReference>
<evidence type="ECO:0000259" key="3">
    <source>
        <dbReference type="Pfam" id="PF17746"/>
    </source>
</evidence>
<dbReference type="Pfam" id="PF03749">
    <property type="entry name" value="SfsA"/>
    <property type="match status" value="1"/>
</dbReference>
<dbReference type="InterPro" id="IPR040452">
    <property type="entry name" value="SfsA_C"/>
</dbReference>
<comment type="similarity">
    <text evidence="1">Belongs to the SfsA family.</text>
</comment>
<accession>A0A4R6P5N2</accession>
<name>A0A4R6P5N2_9GAMM</name>
<dbReference type="GO" id="GO:0003677">
    <property type="term" value="F:DNA binding"/>
    <property type="evidence" value="ECO:0007669"/>
    <property type="project" value="InterPro"/>
</dbReference>
<dbReference type="HAMAP" id="MF_00095">
    <property type="entry name" value="SfsA"/>
    <property type="match status" value="1"/>
</dbReference>
<gene>
    <name evidence="1" type="primary">sfsA</name>
    <name evidence="4" type="ORF">DEU29_10925</name>
</gene>
<dbReference type="OrthoDB" id="9802365at2"/>
<comment type="caution">
    <text evidence="4">The sequence shown here is derived from an EMBL/GenBank/DDBJ whole genome shotgun (WGS) entry which is preliminary data.</text>
</comment>
<evidence type="ECO:0000313" key="5">
    <source>
        <dbReference type="Proteomes" id="UP000295531"/>
    </source>
</evidence>
<dbReference type="InterPro" id="IPR005224">
    <property type="entry name" value="SfsA"/>
</dbReference>
<evidence type="ECO:0000313" key="4">
    <source>
        <dbReference type="EMBL" id="TDP32596.1"/>
    </source>
</evidence>
<dbReference type="RefSeq" id="WP_133539848.1">
    <property type="nucleotide sequence ID" value="NZ_SNXI01000009.1"/>
</dbReference>
<feature type="domain" description="SfsA N-terminal OB" evidence="3">
    <location>
        <begin position="14"/>
        <end position="80"/>
    </location>
</feature>
<dbReference type="Pfam" id="PF17746">
    <property type="entry name" value="SfsA_N"/>
    <property type="match status" value="1"/>
</dbReference>
<dbReference type="EMBL" id="SNXI01000009">
    <property type="protein sequence ID" value="TDP32596.1"/>
    <property type="molecule type" value="Genomic_DNA"/>
</dbReference>
<dbReference type="AlphaFoldDB" id="A0A4R6P5N2"/>
<dbReference type="Proteomes" id="UP000295531">
    <property type="component" value="Unassembled WGS sequence"/>
</dbReference>
<keyword evidence="5" id="KW-1185">Reference proteome</keyword>
<dbReference type="CDD" id="cd22359">
    <property type="entry name" value="SfsA-like_bacterial"/>
    <property type="match status" value="1"/>
</dbReference>
<dbReference type="Gene3D" id="3.40.1350.60">
    <property type="match status" value="1"/>
</dbReference>
<feature type="domain" description="Sugar fermentation stimulation protein C-terminal" evidence="2">
    <location>
        <begin position="83"/>
        <end position="221"/>
    </location>
</feature>
<dbReference type="InterPro" id="IPR041465">
    <property type="entry name" value="SfsA_N"/>
</dbReference>
<dbReference type="PANTHER" id="PTHR30545:SF2">
    <property type="entry name" value="SUGAR FERMENTATION STIMULATION PROTEIN A"/>
    <property type="match status" value="1"/>
</dbReference>
<dbReference type="PANTHER" id="PTHR30545">
    <property type="entry name" value="SUGAR FERMENTATION STIMULATION PROTEIN A"/>
    <property type="match status" value="1"/>
</dbReference>
<protein>
    <recommendedName>
        <fullName evidence="1">Sugar fermentation stimulation protein homolog</fullName>
    </recommendedName>
</protein>
<reference evidence="4 5" key="1">
    <citation type="submission" date="2019-03" db="EMBL/GenBank/DDBJ databases">
        <title>Freshwater and sediment microbial communities from various areas in North America, analyzing microbe dynamics in response to fracking.</title>
        <authorList>
            <person name="Lamendella R."/>
        </authorList>
    </citation>
    <scope>NUCLEOTIDE SEQUENCE [LARGE SCALE GENOMIC DNA]</scope>
    <source>
        <strain evidence="4 5">18_TX</strain>
    </source>
</reference>
<sequence>MQFNKPLIRGVLQKRYKRFLADIDFGEQQFTTVHCPNTGAMTGCAEPGFIAYCSDSDNPKRKYRYTWELSVNGNNEWIAVNTQRANQLAGTALKTGFIPELANITEWQAEQKYGEHNSRIDWLGRAGNGQQCFVEVKSVTLNDHGQGYFPDAVSTRGQKHLNELILMRQSGQRAVMLFVVMHTGINEVRPASHIDPKYAQLCIQAAELGVEFYAVKTHISDAKIELDRVVRFQLR</sequence>
<proteinExistence type="inferred from homology"/>
<dbReference type="NCBIfam" id="TIGR00230">
    <property type="entry name" value="sfsA"/>
    <property type="match status" value="1"/>
</dbReference>
<evidence type="ECO:0000259" key="2">
    <source>
        <dbReference type="Pfam" id="PF03749"/>
    </source>
</evidence>